<evidence type="ECO:0000259" key="12">
    <source>
        <dbReference type="PROSITE" id="PS50928"/>
    </source>
</evidence>
<dbReference type="Gene3D" id="1.10.3720.10">
    <property type="entry name" value="MetI-like"/>
    <property type="match status" value="1"/>
</dbReference>
<comment type="subcellular location">
    <subcellularLocation>
        <location evidence="2 10">Cell membrane</location>
        <topology evidence="2 10">Multi-pass membrane protein</topology>
    </subcellularLocation>
</comment>
<dbReference type="AlphaFoldDB" id="A0A2C8FD53"/>
<keyword evidence="4 10" id="KW-0813">Transport</keyword>
<dbReference type="Proteomes" id="UP000219215">
    <property type="component" value="Chromosome DPRO"/>
</dbReference>
<feature type="transmembrane region" description="Helical" evidence="10">
    <location>
        <begin position="142"/>
        <end position="164"/>
    </location>
</feature>
<dbReference type="GO" id="GO:0015098">
    <property type="term" value="F:molybdate ion transmembrane transporter activity"/>
    <property type="evidence" value="ECO:0007669"/>
    <property type="project" value="UniProtKB-UniRule"/>
</dbReference>
<dbReference type="GO" id="GO:0005886">
    <property type="term" value="C:plasma membrane"/>
    <property type="evidence" value="ECO:0007669"/>
    <property type="project" value="UniProtKB-SubCell"/>
</dbReference>
<comment type="similarity">
    <text evidence="3 11">Belongs to the binding-protein-dependent transport system permease family. CysTW subfamily.</text>
</comment>
<keyword evidence="7 10" id="KW-0812">Transmembrane</keyword>
<dbReference type="EMBL" id="LT907975">
    <property type="protein sequence ID" value="SOB60385.1"/>
    <property type="molecule type" value="Genomic_DNA"/>
</dbReference>
<evidence type="ECO:0000313" key="14">
    <source>
        <dbReference type="Proteomes" id="UP000219215"/>
    </source>
</evidence>
<sequence>MNIAWINITEPAFLDPLLLTLKVAGLATFMSLILGVAAAYALARWRFFGRDFVDAVCTLPMVMPPTVLGYYLLVFIGRRGVVGQWLQETFGITLMFTWQGAVIAATVVAFPLVFKSARAALESVSRQYEDAARTLGQNELAVFLRVSLPIAFRGILSGGMLAFARAMGEFGATLMVAGNLPGRTQTLSLAVYSAVQAGNDALANSLVLIISIVCVIILMTTSKLLKPRC</sequence>
<keyword evidence="6 11" id="KW-0500">Molybdenum</keyword>
<dbReference type="InterPro" id="IPR000515">
    <property type="entry name" value="MetI-like"/>
</dbReference>
<dbReference type="Pfam" id="PF00528">
    <property type="entry name" value="BPD_transp_1"/>
    <property type="match status" value="1"/>
</dbReference>
<evidence type="ECO:0000313" key="13">
    <source>
        <dbReference type="EMBL" id="SOB60385.1"/>
    </source>
</evidence>
<evidence type="ECO:0000256" key="5">
    <source>
        <dbReference type="ARBA" id="ARBA00022475"/>
    </source>
</evidence>
<evidence type="ECO:0000256" key="8">
    <source>
        <dbReference type="ARBA" id="ARBA00022989"/>
    </source>
</evidence>
<keyword evidence="14" id="KW-1185">Reference proteome</keyword>
<evidence type="ECO:0000256" key="7">
    <source>
        <dbReference type="ARBA" id="ARBA00022692"/>
    </source>
</evidence>
<dbReference type="CDD" id="cd06261">
    <property type="entry name" value="TM_PBP2"/>
    <property type="match status" value="1"/>
</dbReference>
<evidence type="ECO:0000256" key="4">
    <source>
        <dbReference type="ARBA" id="ARBA00022448"/>
    </source>
</evidence>
<keyword evidence="5 11" id="KW-1003">Cell membrane</keyword>
<comment type="function">
    <text evidence="1 11">Part of the binding-protein-dependent transport system for molybdenum; probably responsible for the translocation of the substrate across the membrane.</text>
</comment>
<keyword evidence="8 10" id="KW-1133">Transmembrane helix</keyword>
<feature type="transmembrane region" description="Helical" evidence="10">
    <location>
        <begin position="96"/>
        <end position="114"/>
    </location>
</feature>
<evidence type="ECO:0000256" key="2">
    <source>
        <dbReference type="ARBA" id="ARBA00004651"/>
    </source>
</evidence>
<protein>
    <recommendedName>
        <fullName evidence="11">Molybdenum transport system permease</fullName>
    </recommendedName>
</protein>
<name>A0A2C8FD53_9BACT</name>
<dbReference type="KEGG" id="pprf:DPRO_3469"/>
<feature type="transmembrane region" description="Helical" evidence="10">
    <location>
        <begin position="201"/>
        <end position="220"/>
    </location>
</feature>
<evidence type="ECO:0000256" key="1">
    <source>
        <dbReference type="ARBA" id="ARBA00002949"/>
    </source>
</evidence>
<feature type="transmembrane region" description="Helical" evidence="10">
    <location>
        <begin position="23"/>
        <end position="43"/>
    </location>
</feature>
<dbReference type="SUPFAM" id="SSF161098">
    <property type="entry name" value="MetI-like"/>
    <property type="match status" value="1"/>
</dbReference>
<feature type="domain" description="ABC transmembrane type-1" evidence="12">
    <location>
        <begin position="17"/>
        <end position="219"/>
    </location>
</feature>
<evidence type="ECO:0000256" key="10">
    <source>
        <dbReference type="RuleBase" id="RU363032"/>
    </source>
</evidence>
<dbReference type="InterPro" id="IPR011867">
    <property type="entry name" value="ModB_ABC"/>
</dbReference>
<dbReference type="InterPro" id="IPR035906">
    <property type="entry name" value="MetI-like_sf"/>
</dbReference>
<dbReference type="PANTHER" id="PTHR30183:SF3">
    <property type="entry name" value="MOLYBDENUM TRANSPORT SYSTEM PERMEASE PROTEIN MODB"/>
    <property type="match status" value="1"/>
</dbReference>
<keyword evidence="9 10" id="KW-0472">Membrane</keyword>
<evidence type="ECO:0000256" key="6">
    <source>
        <dbReference type="ARBA" id="ARBA00022505"/>
    </source>
</evidence>
<dbReference type="NCBIfam" id="TIGR02141">
    <property type="entry name" value="modB_ABC"/>
    <property type="match status" value="1"/>
</dbReference>
<evidence type="ECO:0000256" key="11">
    <source>
        <dbReference type="RuleBase" id="RU365097"/>
    </source>
</evidence>
<evidence type="ECO:0000256" key="3">
    <source>
        <dbReference type="ARBA" id="ARBA00007069"/>
    </source>
</evidence>
<dbReference type="PANTHER" id="PTHR30183">
    <property type="entry name" value="MOLYBDENUM TRANSPORT SYSTEM PERMEASE PROTEIN MODB"/>
    <property type="match status" value="1"/>
</dbReference>
<proteinExistence type="inferred from homology"/>
<evidence type="ECO:0000256" key="9">
    <source>
        <dbReference type="ARBA" id="ARBA00023136"/>
    </source>
</evidence>
<feature type="transmembrane region" description="Helical" evidence="10">
    <location>
        <begin position="55"/>
        <end position="76"/>
    </location>
</feature>
<dbReference type="RefSeq" id="WP_173806811.1">
    <property type="nucleotide sequence ID" value="NZ_LT907975.1"/>
</dbReference>
<reference evidence="14" key="1">
    <citation type="submission" date="2017-09" db="EMBL/GenBank/DDBJ databases">
        <authorList>
            <person name="Regsiter A."/>
            <person name="William W."/>
        </authorList>
    </citation>
    <scope>NUCLEOTIDE SEQUENCE [LARGE SCALE GENOMIC DNA]</scope>
    <source>
        <strain evidence="14">500-1</strain>
    </source>
</reference>
<gene>
    <name evidence="13" type="primary">modB</name>
    <name evidence="13" type="ORF">DPRO_3469</name>
</gene>
<organism evidence="13 14">
    <name type="scientific">Pseudodesulfovibrio profundus</name>
    <dbReference type="NCBI Taxonomy" id="57320"/>
    <lineage>
        <taxon>Bacteria</taxon>
        <taxon>Pseudomonadati</taxon>
        <taxon>Thermodesulfobacteriota</taxon>
        <taxon>Desulfovibrionia</taxon>
        <taxon>Desulfovibrionales</taxon>
        <taxon>Desulfovibrionaceae</taxon>
    </lineage>
</organism>
<accession>A0A2C8FD53</accession>
<dbReference type="PROSITE" id="PS50928">
    <property type="entry name" value="ABC_TM1"/>
    <property type="match status" value="1"/>
</dbReference>